<feature type="compositionally biased region" description="Basic and acidic residues" evidence="1">
    <location>
        <begin position="95"/>
        <end position="107"/>
    </location>
</feature>
<dbReference type="Proteomes" id="UP000439903">
    <property type="component" value="Unassembled WGS sequence"/>
</dbReference>
<name>A0A8H4AH55_GIGMA</name>
<comment type="caution">
    <text evidence="2">The sequence shown here is derived from an EMBL/GenBank/DDBJ whole genome shotgun (WGS) entry which is preliminary data.</text>
</comment>
<evidence type="ECO:0000313" key="3">
    <source>
        <dbReference type="Proteomes" id="UP000439903"/>
    </source>
</evidence>
<accession>A0A8H4AH55</accession>
<evidence type="ECO:0000256" key="1">
    <source>
        <dbReference type="SAM" id="MobiDB-lite"/>
    </source>
</evidence>
<protein>
    <submittedName>
        <fullName evidence="2">Uncharacterized protein</fullName>
    </submittedName>
</protein>
<feature type="compositionally biased region" description="Basic and acidic residues" evidence="1">
    <location>
        <begin position="55"/>
        <end position="88"/>
    </location>
</feature>
<keyword evidence="3" id="KW-1185">Reference proteome</keyword>
<feature type="region of interest" description="Disordered" evidence="1">
    <location>
        <begin position="28"/>
        <end position="107"/>
    </location>
</feature>
<reference evidence="2 3" key="1">
    <citation type="journal article" date="2019" name="Environ. Microbiol.">
        <title>At the nexus of three kingdoms: the genome of the mycorrhizal fungus Gigaspora margarita provides insights into plant, endobacterial and fungal interactions.</title>
        <authorList>
            <person name="Venice F."/>
            <person name="Ghignone S."/>
            <person name="Salvioli di Fossalunga A."/>
            <person name="Amselem J."/>
            <person name="Novero M."/>
            <person name="Xianan X."/>
            <person name="Sedzielewska Toro K."/>
            <person name="Morin E."/>
            <person name="Lipzen A."/>
            <person name="Grigoriev I.V."/>
            <person name="Henrissat B."/>
            <person name="Martin F.M."/>
            <person name="Bonfante P."/>
        </authorList>
    </citation>
    <scope>NUCLEOTIDE SEQUENCE [LARGE SCALE GENOMIC DNA]</scope>
    <source>
        <strain evidence="2 3">BEG34</strain>
    </source>
</reference>
<dbReference type="AlphaFoldDB" id="A0A8H4AH55"/>
<sequence length="107" mass="12678">MYKTYRPPMVNQPWKQDKTLIAMTQLQQFPQNPQRNKQRPQKENNACEYKGCKKSPKENDDTNQELEEKTKCANETIKPEVGKTKPEAYEPYQESVEKNLEENKIED</sequence>
<evidence type="ECO:0000313" key="2">
    <source>
        <dbReference type="EMBL" id="KAF0494467.1"/>
    </source>
</evidence>
<proteinExistence type="predicted"/>
<dbReference type="EMBL" id="WTPW01000613">
    <property type="protein sequence ID" value="KAF0494467.1"/>
    <property type="molecule type" value="Genomic_DNA"/>
</dbReference>
<organism evidence="2 3">
    <name type="scientific">Gigaspora margarita</name>
    <dbReference type="NCBI Taxonomy" id="4874"/>
    <lineage>
        <taxon>Eukaryota</taxon>
        <taxon>Fungi</taxon>
        <taxon>Fungi incertae sedis</taxon>
        <taxon>Mucoromycota</taxon>
        <taxon>Glomeromycotina</taxon>
        <taxon>Glomeromycetes</taxon>
        <taxon>Diversisporales</taxon>
        <taxon>Gigasporaceae</taxon>
        <taxon>Gigaspora</taxon>
    </lineage>
</organism>
<gene>
    <name evidence="2" type="ORF">F8M41_021234</name>
</gene>